<evidence type="ECO:0000256" key="4">
    <source>
        <dbReference type="ARBA" id="ARBA00022690"/>
    </source>
</evidence>
<gene>
    <name evidence="9" type="ORF">OG469_31355</name>
</gene>
<evidence type="ECO:0000259" key="8">
    <source>
        <dbReference type="Pfam" id="PF00720"/>
    </source>
</evidence>
<dbReference type="RefSeq" id="WP_329494288.1">
    <property type="nucleotide sequence ID" value="NZ_CP108460.1"/>
</dbReference>
<feature type="signal peptide" evidence="7">
    <location>
        <begin position="1"/>
        <end position="26"/>
    </location>
</feature>
<proteinExistence type="inferred from homology"/>
<evidence type="ECO:0000256" key="2">
    <source>
        <dbReference type="ARBA" id="ARBA00010472"/>
    </source>
</evidence>
<dbReference type="InterPro" id="IPR020054">
    <property type="entry name" value="Prot_inh_SSI_I16_CS"/>
</dbReference>
<comment type="similarity">
    <text evidence="2">Belongs to the protease inhibitor I16 (SSI) family.</text>
</comment>
<reference evidence="9 10" key="1">
    <citation type="submission" date="2022-10" db="EMBL/GenBank/DDBJ databases">
        <title>The complete genomes of actinobacterial strains from the NBC collection.</title>
        <authorList>
            <person name="Joergensen T.S."/>
            <person name="Alvarez Arevalo M."/>
            <person name="Sterndorff E.B."/>
            <person name="Faurdal D."/>
            <person name="Vuksanovic O."/>
            <person name="Mourched A.-S."/>
            <person name="Charusanti P."/>
            <person name="Shaw S."/>
            <person name="Blin K."/>
            <person name="Weber T."/>
        </authorList>
    </citation>
    <scope>NUCLEOTIDE SEQUENCE [LARGE SCALE GENOMIC DNA]</scope>
    <source>
        <strain evidence="9 10">NBC_01247</strain>
    </source>
</reference>
<dbReference type="EMBL" id="CP108482">
    <property type="protein sequence ID" value="WUS59607.1"/>
    <property type="molecule type" value="Genomic_DNA"/>
</dbReference>
<dbReference type="GO" id="GO:0030414">
    <property type="term" value="F:peptidase inhibitor activity"/>
    <property type="evidence" value="ECO:0007669"/>
    <property type="project" value="UniProtKB-KW"/>
</dbReference>
<comment type="subcellular location">
    <subcellularLocation>
        <location evidence="1">Secreted</location>
    </subcellularLocation>
</comment>
<dbReference type="InterPro" id="IPR036819">
    <property type="entry name" value="Subtilisin_inhibitor-like_sf"/>
</dbReference>
<evidence type="ECO:0000256" key="1">
    <source>
        <dbReference type="ARBA" id="ARBA00004613"/>
    </source>
</evidence>
<dbReference type="InterPro" id="IPR023549">
    <property type="entry name" value="Subtilisin_inhibitor"/>
</dbReference>
<name>A0ABZ1WFS5_9ACTN</name>
<protein>
    <submittedName>
        <fullName evidence="9">Subtilase-type protease inhibitor</fullName>
    </submittedName>
</protein>
<feature type="domain" description="Subtilisin inhibitor" evidence="8">
    <location>
        <begin position="43"/>
        <end position="123"/>
    </location>
</feature>
<organism evidence="9 10">
    <name type="scientific">Kitasatospora herbaricolor</name>
    <dbReference type="NCBI Taxonomy" id="68217"/>
    <lineage>
        <taxon>Bacteria</taxon>
        <taxon>Bacillati</taxon>
        <taxon>Actinomycetota</taxon>
        <taxon>Actinomycetes</taxon>
        <taxon>Kitasatosporales</taxon>
        <taxon>Streptomycetaceae</taxon>
        <taxon>Kitasatospora</taxon>
    </lineage>
</organism>
<dbReference type="PROSITE" id="PS00999">
    <property type="entry name" value="SSI"/>
    <property type="match status" value="1"/>
</dbReference>
<evidence type="ECO:0000256" key="7">
    <source>
        <dbReference type="SAM" id="SignalP"/>
    </source>
</evidence>
<keyword evidence="3" id="KW-0964">Secreted</keyword>
<dbReference type="Pfam" id="PF00720">
    <property type="entry name" value="SSI"/>
    <property type="match status" value="1"/>
</dbReference>
<evidence type="ECO:0000313" key="9">
    <source>
        <dbReference type="EMBL" id="WUS59607.1"/>
    </source>
</evidence>
<dbReference type="Proteomes" id="UP001432014">
    <property type="component" value="Chromosome"/>
</dbReference>
<dbReference type="SUPFAM" id="SSF55399">
    <property type="entry name" value="Subtilisin inhibitor"/>
    <property type="match status" value="1"/>
</dbReference>
<sequence>MISSFRWRAAAATAVLAATFSTFAHAVTVQPGPLPEGVTGDRLTVTVSDDGSGPASGGTHELLCHPAGGDHPAAQEACDRLDSLTVWGRDLFAPVPPDAVCTLQYGGPATARVTGHWAGRPVDARFSRRDGCEIARWDSFVPLLPGGDPAWA</sequence>
<dbReference type="Gene3D" id="3.30.350.10">
    <property type="entry name" value="Subtilisin inhibitor-like"/>
    <property type="match status" value="1"/>
</dbReference>
<keyword evidence="6" id="KW-1015">Disulfide bond</keyword>
<evidence type="ECO:0000313" key="10">
    <source>
        <dbReference type="Proteomes" id="UP001432014"/>
    </source>
</evidence>
<keyword evidence="10" id="KW-1185">Reference proteome</keyword>
<keyword evidence="4 9" id="KW-0646">Protease inhibitor</keyword>
<keyword evidence="5" id="KW-0722">Serine protease inhibitor</keyword>
<evidence type="ECO:0000256" key="5">
    <source>
        <dbReference type="ARBA" id="ARBA00022900"/>
    </source>
</evidence>
<evidence type="ECO:0000256" key="6">
    <source>
        <dbReference type="ARBA" id="ARBA00023157"/>
    </source>
</evidence>
<keyword evidence="7" id="KW-0732">Signal</keyword>
<evidence type="ECO:0000256" key="3">
    <source>
        <dbReference type="ARBA" id="ARBA00022525"/>
    </source>
</evidence>
<feature type="chain" id="PRO_5046763604" evidence="7">
    <location>
        <begin position="27"/>
        <end position="152"/>
    </location>
</feature>
<accession>A0ABZ1WFS5</accession>